<evidence type="ECO:0000313" key="2">
    <source>
        <dbReference type="EMBL" id="GAB0135519.1"/>
    </source>
</evidence>
<feature type="domain" description="Mei2-like C-terminal RNA recognition motif" evidence="1">
    <location>
        <begin position="129"/>
        <end position="174"/>
    </location>
</feature>
<protein>
    <recommendedName>
        <fullName evidence="1">Mei2-like C-terminal RNA recognition motif domain-containing protein</fullName>
    </recommendedName>
</protein>
<dbReference type="Proteomes" id="UP001562357">
    <property type="component" value="Unassembled WGS sequence"/>
</dbReference>
<reference evidence="3" key="1">
    <citation type="submission" date="2024-06" db="EMBL/GenBank/DDBJ databases">
        <title>Draft Genome Sequences of Epichloe bromicola Strains Isolated from Elymus ciliaris.</title>
        <authorList>
            <consortium name="Epichloe bromicola genome sequencing consortium"/>
            <person name="Miura A."/>
            <person name="Imano S."/>
            <person name="Ashida A."/>
            <person name="Sato I."/>
            <person name="Chiba S."/>
            <person name="Tanaka A."/>
            <person name="Camagna M."/>
            <person name="Takemoto D."/>
        </authorList>
    </citation>
    <scope>NUCLEOTIDE SEQUENCE [LARGE SCALE GENOMIC DNA]</scope>
    <source>
        <strain evidence="3">DP</strain>
    </source>
</reference>
<keyword evidence="3" id="KW-1185">Reference proteome</keyword>
<dbReference type="InterPro" id="IPR007201">
    <property type="entry name" value="Mei2-like_Rrm_C"/>
</dbReference>
<accession>A0ABQ0CPZ9</accession>
<proteinExistence type="predicted"/>
<evidence type="ECO:0000313" key="3">
    <source>
        <dbReference type="Proteomes" id="UP001562357"/>
    </source>
</evidence>
<sequence>MYPFMLQSPFFANVPHILNSLTNGCNQGPVSPISAVPSSYSVLSPLYCAPPSPALTVQNNYSPSRAVPGFPRSDGRRQNAARVAKIASSGSANHHNYVDISRIRDGIDVRTTVSGAQTKMEVNTLLTIKIMLRNIPNKVDQTMLKRIIDESSWGKYDFMYLRIDFANDCKYVGFMLQHTSSQSGSRKN</sequence>
<evidence type="ECO:0000259" key="1">
    <source>
        <dbReference type="Pfam" id="PF04059"/>
    </source>
</evidence>
<organism evidence="2 3">
    <name type="scientific">Epichloe bromicola</name>
    <dbReference type="NCBI Taxonomy" id="79588"/>
    <lineage>
        <taxon>Eukaryota</taxon>
        <taxon>Fungi</taxon>
        <taxon>Dikarya</taxon>
        <taxon>Ascomycota</taxon>
        <taxon>Pezizomycotina</taxon>
        <taxon>Sordariomycetes</taxon>
        <taxon>Hypocreomycetidae</taxon>
        <taxon>Hypocreales</taxon>
        <taxon>Clavicipitaceae</taxon>
        <taxon>Epichloe</taxon>
    </lineage>
</organism>
<dbReference type="EMBL" id="BAAFGZ010000132">
    <property type="protein sequence ID" value="GAB0135519.1"/>
    <property type="molecule type" value="Genomic_DNA"/>
</dbReference>
<name>A0ABQ0CPZ9_9HYPO</name>
<gene>
    <name evidence="2" type="primary">g3854</name>
    <name evidence="2" type="ORF">EsDP_00003854</name>
</gene>
<dbReference type="Pfam" id="PF04059">
    <property type="entry name" value="RRM_2"/>
    <property type="match status" value="1"/>
</dbReference>
<comment type="caution">
    <text evidence="2">The sequence shown here is derived from an EMBL/GenBank/DDBJ whole genome shotgun (WGS) entry which is preliminary data.</text>
</comment>